<accession>A0A7K1KSP0</accession>
<organism evidence="2 3">
    <name type="scientific">Pseudodesulfovibrio alkaliphilus</name>
    <dbReference type="NCBI Taxonomy" id="2661613"/>
    <lineage>
        <taxon>Bacteria</taxon>
        <taxon>Pseudomonadati</taxon>
        <taxon>Thermodesulfobacteriota</taxon>
        <taxon>Desulfovibrionia</taxon>
        <taxon>Desulfovibrionales</taxon>
        <taxon>Desulfovibrionaceae</taxon>
    </lineage>
</organism>
<gene>
    <name evidence="2" type="ORF">GKC30_14780</name>
</gene>
<evidence type="ECO:0000256" key="1">
    <source>
        <dbReference type="SAM" id="Phobius"/>
    </source>
</evidence>
<protein>
    <submittedName>
        <fullName evidence="2">Uncharacterized protein</fullName>
    </submittedName>
</protein>
<keyword evidence="1" id="KW-1133">Transmembrane helix</keyword>
<keyword evidence="1" id="KW-0812">Transmembrane</keyword>
<evidence type="ECO:0000313" key="3">
    <source>
        <dbReference type="Proteomes" id="UP000461162"/>
    </source>
</evidence>
<feature type="transmembrane region" description="Helical" evidence="1">
    <location>
        <begin position="28"/>
        <end position="51"/>
    </location>
</feature>
<dbReference type="RefSeq" id="WP_155935741.1">
    <property type="nucleotide sequence ID" value="NZ_WODC01000020.1"/>
</dbReference>
<proteinExistence type="predicted"/>
<dbReference type="Proteomes" id="UP000461162">
    <property type="component" value="Unassembled WGS sequence"/>
</dbReference>
<reference evidence="2 3" key="1">
    <citation type="submission" date="2019-11" db="EMBL/GenBank/DDBJ databases">
        <title>Pseudodesulfovibrio alkaliphilus, sp. nov., an alkaliphilic sulfate-reducing bacteria from mud volcano of Taman peninsula, Russia.</title>
        <authorList>
            <person name="Frolova A."/>
            <person name="Merkel A.Y."/>
            <person name="Slobodkin A.I."/>
        </authorList>
    </citation>
    <scope>NUCLEOTIDE SEQUENCE [LARGE SCALE GENOMIC DNA]</scope>
    <source>
        <strain evidence="2 3">F-1</strain>
    </source>
</reference>
<dbReference type="EMBL" id="WODC01000020">
    <property type="protein sequence ID" value="MUM78891.1"/>
    <property type="molecule type" value="Genomic_DNA"/>
</dbReference>
<dbReference type="AlphaFoldDB" id="A0A7K1KSP0"/>
<sequence length="750" mass="84699">MATNNESKEESPVYKSEEQIHAKSWKHLLIISSAVYLVVEVIFNMSLLEVVSRPDLTSDVLHSVEGFGRRASSTGFALFVVGVFVSSSFIVRTYPKLFLLCGIALVCALPFLLTPYHTDTLFCVGAGLSLTAYASSRMTKSYSAAKRSSLALLGLLLLSWPAFYYGKIAVTDHYIIDPSSGEERLSARYINLLRMALVNDIVVLEDVAPADFNGPNSAEARAFLVMLGPLALNSDSLLSWASNEENVDSVVRKLARLRKVVDTDKEYAKYLDRRDIFIKEVYEPYAAASESYVGQGKPIAEQADKNWKTIHLEIDQGLVNYKREQKTFEDAYIRLARDKISPKLQQFFEKRAKCSERSSSSSVRSCQESLDQEYEKLMSRVINPPIPWRNFCKEDNGFDLNDTFEAIRTFGISILSRALSSRYDCSYDPQMVGLMLAHWEKDRFGSHKSNSYGLPYGLSDQGYYSSPQVAKAVRDNLMNKHGIKLPSNWDIYDRKTFNKAYTLMAQNEANVIWDRKITQLLGGVVKPRLSMNQLTKTSVVASKIKEELVDMYQPGFVFSWSKKEFVTNIIEPALKKRVDDELKVFKTHATKYENGEELMDEGKMLLRTALIPPIAVCLSLLFSFLSAGKLLVSAREILVKEEISSKLMKWLWSAILYTLPLVTALGLAAYLPNPYLSSQAWDELYNETRQQSVWWPYSSKFVLSVQPVLAYPGDILMRTFEPFGLKGSSENGGTKSDEAAPHDLLELIRK</sequence>
<keyword evidence="1" id="KW-0472">Membrane</keyword>
<feature type="transmembrane region" description="Helical" evidence="1">
    <location>
        <begin position="148"/>
        <end position="166"/>
    </location>
</feature>
<comment type="caution">
    <text evidence="2">The sequence shown here is derived from an EMBL/GenBank/DDBJ whole genome shotgun (WGS) entry which is preliminary data.</text>
</comment>
<feature type="transmembrane region" description="Helical" evidence="1">
    <location>
        <begin position="610"/>
        <end position="631"/>
    </location>
</feature>
<keyword evidence="3" id="KW-1185">Reference proteome</keyword>
<feature type="transmembrane region" description="Helical" evidence="1">
    <location>
        <begin position="71"/>
        <end position="90"/>
    </location>
</feature>
<feature type="transmembrane region" description="Helical" evidence="1">
    <location>
        <begin position="119"/>
        <end position="136"/>
    </location>
</feature>
<name>A0A7K1KSP0_9BACT</name>
<feature type="transmembrane region" description="Helical" evidence="1">
    <location>
        <begin position="651"/>
        <end position="671"/>
    </location>
</feature>
<feature type="transmembrane region" description="Helical" evidence="1">
    <location>
        <begin position="97"/>
        <end position="113"/>
    </location>
</feature>
<evidence type="ECO:0000313" key="2">
    <source>
        <dbReference type="EMBL" id="MUM78891.1"/>
    </source>
</evidence>